<evidence type="ECO:0000313" key="1">
    <source>
        <dbReference type="EMBL" id="PJI84918.1"/>
    </source>
</evidence>
<accession>A0A2M8W1Y5</accession>
<dbReference type="Pfam" id="PF05137">
    <property type="entry name" value="PilN"/>
    <property type="match status" value="1"/>
</dbReference>
<dbReference type="RefSeq" id="WP_100368880.1">
    <property type="nucleotide sequence ID" value="NZ_PGTY01000003.1"/>
</dbReference>
<evidence type="ECO:0000313" key="2">
    <source>
        <dbReference type="Proteomes" id="UP000228531"/>
    </source>
</evidence>
<dbReference type="InterPro" id="IPR007813">
    <property type="entry name" value="PilN"/>
</dbReference>
<protein>
    <submittedName>
        <fullName evidence="1">Fimbrial assembly protein PilN</fullName>
    </submittedName>
</protein>
<dbReference type="Proteomes" id="UP000228531">
    <property type="component" value="Unassembled WGS sequence"/>
</dbReference>
<organism evidence="1 2">
    <name type="scientific">Yoonia maricola</name>
    <dbReference type="NCBI Taxonomy" id="420999"/>
    <lineage>
        <taxon>Bacteria</taxon>
        <taxon>Pseudomonadati</taxon>
        <taxon>Pseudomonadota</taxon>
        <taxon>Alphaproteobacteria</taxon>
        <taxon>Rhodobacterales</taxon>
        <taxon>Paracoccaceae</taxon>
        <taxon>Yoonia</taxon>
    </lineage>
</organism>
<sequence length="350" mass="37312">MNTKKDAPAVEKTSVPSRRRLNRLSNLALQGTVELAGPDVNTRPMSDHFVVFSEDGAQLRQNGSREATLLNDAALARLAQEHGTITLDLVFAEDSCIDLSFSLPDALLPEMRRIIENEIAYRAPFAEDACFSFWIAEEQKDGTWRARAAVMLKEPVVSVLDQLAKHGLSAGVVRRATKGAPYAATPDWAGYSDSQRPSYGTKHLPAPLKMGLLGSAVFFVAAAALLVSVKLSAGQLRDEADAARALLTAQAQGMAEVRGLDTSLAQATDKLAMAGTLSALLPDGVWLDQLIVSDETVTLVGFAPSAADITGVLASLPQLSEIRFGSPVTRDNSQGLERFRIVADLTGAAG</sequence>
<comment type="caution">
    <text evidence="1">The sequence shown here is derived from an EMBL/GenBank/DDBJ whole genome shotgun (WGS) entry which is preliminary data.</text>
</comment>
<name>A0A2M8W1Y5_9RHOB</name>
<gene>
    <name evidence="1" type="ORF">BC777_2911</name>
</gene>
<dbReference type="EMBL" id="PGTY01000003">
    <property type="protein sequence ID" value="PJI84918.1"/>
    <property type="molecule type" value="Genomic_DNA"/>
</dbReference>
<dbReference type="AlphaFoldDB" id="A0A2M8W1Y5"/>
<proteinExistence type="predicted"/>
<keyword evidence="2" id="KW-1185">Reference proteome</keyword>
<reference evidence="1 2" key="1">
    <citation type="submission" date="2017-11" db="EMBL/GenBank/DDBJ databases">
        <title>Genomic Encyclopedia of Archaeal and Bacterial Type Strains, Phase II (KMG-II): From Individual Species to Whole Genera.</title>
        <authorList>
            <person name="Goeker M."/>
        </authorList>
    </citation>
    <scope>NUCLEOTIDE SEQUENCE [LARGE SCALE GENOMIC DNA]</scope>
    <source>
        <strain evidence="1 2">DSM 29128</strain>
    </source>
</reference>